<keyword evidence="2" id="KW-0472">Membrane</keyword>
<evidence type="ECO:0000256" key="1">
    <source>
        <dbReference type="SAM" id="MobiDB-lite"/>
    </source>
</evidence>
<name>A0ABU3RTQ7_9MICO</name>
<keyword evidence="2" id="KW-1133">Transmembrane helix</keyword>
<evidence type="ECO:0000313" key="4">
    <source>
        <dbReference type="Proteomes" id="UP001256673"/>
    </source>
</evidence>
<proteinExistence type="predicted"/>
<feature type="transmembrane region" description="Helical" evidence="2">
    <location>
        <begin position="184"/>
        <end position="204"/>
    </location>
</feature>
<reference evidence="3 4" key="1">
    <citation type="submission" date="2023-09" db="EMBL/GenBank/DDBJ databases">
        <title>Microbacterium fusihabitans sp. nov., Microbacterium phycihabitans sp. nov., and Microbacterium cervinum sp. nov., isolated from dried seaweeds of beach.</title>
        <authorList>
            <person name="Lee S.D."/>
        </authorList>
    </citation>
    <scope>NUCLEOTIDE SEQUENCE [LARGE SCALE GENOMIC DNA]</scope>
    <source>
        <strain evidence="3 4">KSW2-21</strain>
    </source>
</reference>
<comment type="caution">
    <text evidence="3">The sequence shown here is derived from an EMBL/GenBank/DDBJ whole genome shotgun (WGS) entry which is preliminary data.</text>
</comment>
<gene>
    <name evidence="3" type="ORF">RWH43_05760</name>
</gene>
<evidence type="ECO:0000256" key="2">
    <source>
        <dbReference type="SAM" id="Phobius"/>
    </source>
</evidence>
<keyword evidence="4" id="KW-1185">Reference proteome</keyword>
<feature type="compositionally biased region" description="Low complexity" evidence="1">
    <location>
        <begin position="340"/>
        <end position="367"/>
    </location>
</feature>
<evidence type="ECO:0000313" key="3">
    <source>
        <dbReference type="EMBL" id="MDU0326261.1"/>
    </source>
</evidence>
<feature type="region of interest" description="Disordered" evidence="1">
    <location>
        <begin position="329"/>
        <end position="367"/>
    </location>
</feature>
<organism evidence="3 4">
    <name type="scientific">Microbacterium algihabitans</name>
    <dbReference type="NCBI Taxonomy" id="3075992"/>
    <lineage>
        <taxon>Bacteria</taxon>
        <taxon>Bacillati</taxon>
        <taxon>Actinomycetota</taxon>
        <taxon>Actinomycetes</taxon>
        <taxon>Micrococcales</taxon>
        <taxon>Microbacteriaceae</taxon>
        <taxon>Microbacterium</taxon>
    </lineage>
</organism>
<protein>
    <submittedName>
        <fullName evidence="3">Uncharacterized protein</fullName>
    </submittedName>
</protein>
<dbReference type="RefSeq" id="WP_316000901.1">
    <property type="nucleotide sequence ID" value="NZ_JAWDIU010000001.1"/>
</dbReference>
<dbReference type="EMBL" id="JAWDIU010000001">
    <property type="protein sequence ID" value="MDU0326261.1"/>
    <property type="molecule type" value="Genomic_DNA"/>
</dbReference>
<feature type="transmembrane region" description="Helical" evidence="2">
    <location>
        <begin position="156"/>
        <end position="172"/>
    </location>
</feature>
<dbReference type="Proteomes" id="UP001256673">
    <property type="component" value="Unassembled WGS sequence"/>
</dbReference>
<feature type="transmembrane region" description="Helical" evidence="2">
    <location>
        <begin position="118"/>
        <end position="136"/>
    </location>
</feature>
<sequence length="367" mass="39322">MITTTVHDDIRAFAAAVRSHLDDLPLDEVDDLLDGLEADLADQASEAGEEFTLPDAATYAAELRAAAGLPERGSADTPKKRFALVNDVRRGWTELHDRVRASAVGAWLLDLLISLRPAWWVLRGVVFYLWFFLAFMPRPGTGGILDAILTLSYNPVSWTILLACLLVSVQWGRGRWAPFAWLRVVRTTLTVIAVIAVPMFAGSLSTALTQLFVGWVDAPQAADATPGLAVDGQRIRNIYAYDTAGNPITGVQLFDQDGNPLRTIGGVGSSEPYDAYFAGGGGPVPVADSYPGAAPLWNVYPLREVPADDWAWDAMTDLATATLPAFPFDRVQPLPQGDRSASAAPTPGPTPSTEATPAAQPTQAVTP</sequence>
<accession>A0ABU3RTQ7</accession>
<keyword evidence="2" id="KW-0812">Transmembrane</keyword>